<proteinExistence type="predicted"/>
<reference evidence="3" key="1">
    <citation type="submission" date="2021-02" db="EMBL/GenBank/DDBJ databases">
        <authorList>
            <person name="Dougan E. K."/>
            <person name="Rhodes N."/>
            <person name="Thang M."/>
            <person name="Chan C."/>
        </authorList>
    </citation>
    <scope>NUCLEOTIDE SEQUENCE</scope>
</reference>
<dbReference type="InterPro" id="IPR002048">
    <property type="entry name" value="EF_hand_dom"/>
</dbReference>
<name>A0A813L9R1_POLGL</name>
<sequence length="85" mass="10100">EAEHEADRPPEGEAEKEAKQEREKEEWKRLEKQEQRKSPLMELWQYMDKDGSGEASFAEWMWALRKARHPVAFNPSRGPALELFM</sequence>
<gene>
    <name evidence="3" type="ORF">PGLA2088_LOCUS42324</name>
</gene>
<protein>
    <recommendedName>
        <fullName evidence="2">EF-hand domain-containing protein</fullName>
    </recommendedName>
</protein>
<dbReference type="EMBL" id="CAJNNW010034247">
    <property type="protein sequence ID" value="CAE8722099.1"/>
    <property type="molecule type" value="Genomic_DNA"/>
</dbReference>
<comment type="caution">
    <text evidence="3">The sequence shown here is derived from an EMBL/GenBank/DDBJ whole genome shotgun (WGS) entry which is preliminary data.</text>
</comment>
<evidence type="ECO:0000256" key="1">
    <source>
        <dbReference type="SAM" id="MobiDB-lite"/>
    </source>
</evidence>
<evidence type="ECO:0000313" key="3">
    <source>
        <dbReference type="EMBL" id="CAE8722099.1"/>
    </source>
</evidence>
<evidence type="ECO:0000259" key="2">
    <source>
        <dbReference type="PROSITE" id="PS50222"/>
    </source>
</evidence>
<dbReference type="GO" id="GO:0005509">
    <property type="term" value="F:calcium ion binding"/>
    <property type="evidence" value="ECO:0007669"/>
    <property type="project" value="InterPro"/>
</dbReference>
<dbReference type="AlphaFoldDB" id="A0A813L9R1"/>
<organism evidence="3 4">
    <name type="scientific">Polarella glacialis</name>
    <name type="common">Dinoflagellate</name>
    <dbReference type="NCBI Taxonomy" id="89957"/>
    <lineage>
        <taxon>Eukaryota</taxon>
        <taxon>Sar</taxon>
        <taxon>Alveolata</taxon>
        <taxon>Dinophyceae</taxon>
        <taxon>Suessiales</taxon>
        <taxon>Suessiaceae</taxon>
        <taxon>Polarella</taxon>
    </lineage>
</organism>
<dbReference type="PROSITE" id="PS50222">
    <property type="entry name" value="EF_HAND_2"/>
    <property type="match status" value="1"/>
</dbReference>
<evidence type="ECO:0000313" key="4">
    <source>
        <dbReference type="Proteomes" id="UP000626109"/>
    </source>
</evidence>
<feature type="non-terminal residue" evidence="3">
    <location>
        <position position="1"/>
    </location>
</feature>
<dbReference type="Proteomes" id="UP000626109">
    <property type="component" value="Unassembled WGS sequence"/>
</dbReference>
<feature type="non-terminal residue" evidence="3">
    <location>
        <position position="85"/>
    </location>
</feature>
<dbReference type="Gene3D" id="1.10.238.10">
    <property type="entry name" value="EF-hand"/>
    <property type="match status" value="1"/>
</dbReference>
<feature type="region of interest" description="Disordered" evidence="1">
    <location>
        <begin position="1"/>
        <end position="35"/>
    </location>
</feature>
<feature type="domain" description="EF-hand" evidence="2">
    <location>
        <begin position="35"/>
        <end position="70"/>
    </location>
</feature>
<accession>A0A813L9R1</accession>